<dbReference type="Proteomes" id="UP001489004">
    <property type="component" value="Unassembled WGS sequence"/>
</dbReference>
<protein>
    <recommendedName>
        <fullName evidence="3">Tubulin-tyrosine ligase</fullName>
    </recommendedName>
</protein>
<dbReference type="Pfam" id="PF03133">
    <property type="entry name" value="TTL"/>
    <property type="match status" value="1"/>
</dbReference>
<evidence type="ECO:0000313" key="2">
    <source>
        <dbReference type="Proteomes" id="UP001489004"/>
    </source>
</evidence>
<proteinExistence type="predicted"/>
<dbReference type="EMBL" id="JALJOR010000006">
    <property type="protein sequence ID" value="KAK9815849.1"/>
    <property type="molecule type" value="Genomic_DNA"/>
</dbReference>
<keyword evidence="2" id="KW-1185">Reference proteome</keyword>
<dbReference type="AlphaFoldDB" id="A0AAW1Q6G9"/>
<dbReference type="InterPro" id="IPR004344">
    <property type="entry name" value="TTL/TTLL_fam"/>
</dbReference>
<dbReference type="PANTHER" id="PTHR47551">
    <property type="entry name" value="TUBULIN--TYROSINE LIGASE PBY1-RELATED"/>
    <property type="match status" value="1"/>
</dbReference>
<comment type="caution">
    <text evidence="1">The sequence shown here is derived from an EMBL/GenBank/DDBJ whole genome shotgun (WGS) entry which is preliminary data.</text>
</comment>
<evidence type="ECO:0000313" key="1">
    <source>
        <dbReference type="EMBL" id="KAK9815849.1"/>
    </source>
</evidence>
<dbReference type="PANTHER" id="PTHR47551:SF1">
    <property type="entry name" value="TUBULIN--TYROSINE LIGASE PBY1-RELATED"/>
    <property type="match status" value="1"/>
</dbReference>
<dbReference type="GO" id="GO:0000932">
    <property type="term" value="C:P-body"/>
    <property type="evidence" value="ECO:0007669"/>
    <property type="project" value="TreeGrafter"/>
</dbReference>
<reference evidence="1 2" key="1">
    <citation type="journal article" date="2024" name="Nat. Commun.">
        <title>Phylogenomics reveals the evolutionary origins of lichenization in chlorophyte algae.</title>
        <authorList>
            <person name="Puginier C."/>
            <person name="Libourel C."/>
            <person name="Otte J."/>
            <person name="Skaloud P."/>
            <person name="Haon M."/>
            <person name="Grisel S."/>
            <person name="Petersen M."/>
            <person name="Berrin J.G."/>
            <person name="Delaux P.M."/>
            <person name="Dal Grande F."/>
            <person name="Keller J."/>
        </authorList>
    </citation>
    <scope>NUCLEOTIDE SEQUENCE [LARGE SCALE GENOMIC DNA]</scope>
    <source>
        <strain evidence="1 2">SAG 2043</strain>
    </source>
</reference>
<sequence length="499" mass="54790">MWWDERSTAACNVSQPGETRSAHTQHAVQQIADADIAVQTTPANRGGPASTCGRLTVTVDLEDDYVRGLVLAGLHRRPEWHVVRIDGEGEEVCQAAQESFLHWGEYERIDWARVHEGKQHASSYCVRKGLIRKAHLAHNLKKWAAKHPNGLLAKAVPETLILEVDHPDYFEEALSDCFEVRDMVPGSQKWIAKPSITNQAVGICIFNRVEQLQAAVESAEDLREWVLQRYIERPLLINKRKFHLRAYALCIGSMAAYVFDEILALFAGVPYADAALTDLSAHLTNTCHFVAHGQLQNGDMSEDDIVKLLSELPLVLAADQGMPLADAQARVQQLNTRVQAVIGECLEAVSSELTFFTLPNCFELFGFDLLVDEDWQVWLLEANAEPDLKQTGSRLRPLIAGLIEGTLELVVDPLAGPQGSPSTTKAADLMGSDILDVHKAASVSGSSQCTGNMCVQQDSRHAKAAANGCQTVDRIGHWVKVFEKSEGGRTGGSSGIRMS</sequence>
<organism evidence="1 2">
    <name type="scientific">[Myrmecia] bisecta</name>
    <dbReference type="NCBI Taxonomy" id="41462"/>
    <lineage>
        <taxon>Eukaryota</taxon>
        <taxon>Viridiplantae</taxon>
        <taxon>Chlorophyta</taxon>
        <taxon>core chlorophytes</taxon>
        <taxon>Trebouxiophyceae</taxon>
        <taxon>Trebouxiales</taxon>
        <taxon>Trebouxiaceae</taxon>
        <taxon>Myrmecia</taxon>
    </lineage>
</organism>
<dbReference type="Gene3D" id="3.30.470.20">
    <property type="entry name" value="ATP-grasp fold, B domain"/>
    <property type="match status" value="1"/>
</dbReference>
<gene>
    <name evidence="1" type="ORF">WJX72_010743</name>
</gene>
<evidence type="ECO:0008006" key="3">
    <source>
        <dbReference type="Google" id="ProtNLM"/>
    </source>
</evidence>
<dbReference type="PROSITE" id="PS51221">
    <property type="entry name" value="TTL"/>
    <property type="match status" value="1"/>
</dbReference>
<dbReference type="InterPro" id="IPR027746">
    <property type="entry name" value="TTL"/>
</dbReference>
<name>A0AAW1Q6G9_9CHLO</name>
<dbReference type="SUPFAM" id="SSF56059">
    <property type="entry name" value="Glutathione synthetase ATP-binding domain-like"/>
    <property type="match status" value="1"/>
</dbReference>
<accession>A0AAW1Q6G9</accession>